<dbReference type="Pfam" id="PF00498">
    <property type="entry name" value="FHA"/>
    <property type="match status" value="1"/>
</dbReference>
<dbReference type="Gene3D" id="2.60.200.20">
    <property type="match status" value="1"/>
</dbReference>
<organism evidence="11 12">
    <name type="scientific">Temnothorax longispinosus</name>
    <dbReference type="NCBI Taxonomy" id="300112"/>
    <lineage>
        <taxon>Eukaryota</taxon>
        <taxon>Metazoa</taxon>
        <taxon>Ecdysozoa</taxon>
        <taxon>Arthropoda</taxon>
        <taxon>Hexapoda</taxon>
        <taxon>Insecta</taxon>
        <taxon>Pterygota</taxon>
        <taxon>Neoptera</taxon>
        <taxon>Endopterygota</taxon>
        <taxon>Hymenoptera</taxon>
        <taxon>Apocrita</taxon>
        <taxon>Aculeata</taxon>
        <taxon>Formicoidea</taxon>
        <taxon>Formicidae</taxon>
        <taxon>Myrmicinae</taxon>
        <taxon>Temnothorax</taxon>
    </lineage>
</organism>
<evidence type="ECO:0000313" key="12">
    <source>
        <dbReference type="Proteomes" id="UP000310200"/>
    </source>
</evidence>
<keyword evidence="4 6" id="KW-0863">Zinc-finger</keyword>
<dbReference type="InterPro" id="IPR017907">
    <property type="entry name" value="Znf_RING_CS"/>
</dbReference>
<evidence type="ECO:0000256" key="1">
    <source>
        <dbReference type="ARBA" id="ARBA00005797"/>
    </source>
</evidence>
<evidence type="ECO:0000256" key="8">
    <source>
        <dbReference type="SAM" id="MobiDB-lite"/>
    </source>
</evidence>
<feature type="coiled-coil region" evidence="7">
    <location>
        <begin position="24"/>
        <end position="129"/>
    </location>
</feature>
<keyword evidence="3" id="KW-0479">Metal-binding</keyword>
<reference evidence="11 12" key="1">
    <citation type="journal article" date="2019" name="Philos. Trans. R. Soc. Lond., B, Biol. Sci.">
        <title>Ant behaviour and brain gene expression of defending hosts depend on the ecological success of the intruding social parasite.</title>
        <authorList>
            <person name="Kaur R."/>
            <person name="Stoldt M."/>
            <person name="Jongepier E."/>
            <person name="Feldmeyer B."/>
            <person name="Menzel F."/>
            <person name="Bornberg-Bauer E."/>
            <person name="Foitzik S."/>
        </authorList>
    </citation>
    <scope>NUCLEOTIDE SEQUENCE [LARGE SCALE GENOMIC DNA]</scope>
    <source>
        <tissue evidence="11">Whole body</tissue>
    </source>
</reference>
<evidence type="ECO:0000256" key="2">
    <source>
        <dbReference type="ARBA" id="ARBA00017908"/>
    </source>
</evidence>
<dbReference type="PANTHER" id="PTHR14725">
    <property type="entry name" value="RIBOSOME-BINDING FACTOR A, MITOCHONDRIAL-RELATED"/>
    <property type="match status" value="1"/>
</dbReference>
<dbReference type="Pfam" id="PF02033">
    <property type="entry name" value="RBFA"/>
    <property type="match status" value="1"/>
</dbReference>
<dbReference type="EMBL" id="QBLH01000142">
    <property type="protein sequence ID" value="TGZ57512.1"/>
    <property type="molecule type" value="Genomic_DNA"/>
</dbReference>
<keyword evidence="12" id="KW-1185">Reference proteome</keyword>
<dbReference type="SUPFAM" id="SSF49879">
    <property type="entry name" value="SMAD/FHA domain"/>
    <property type="match status" value="1"/>
</dbReference>
<dbReference type="CDD" id="cd00060">
    <property type="entry name" value="FHA"/>
    <property type="match status" value="1"/>
</dbReference>
<keyword evidence="7" id="KW-0175">Coiled coil</keyword>
<dbReference type="Gene3D" id="3.30.300.20">
    <property type="match status" value="1"/>
</dbReference>
<proteinExistence type="inferred from homology"/>
<evidence type="ECO:0000256" key="5">
    <source>
        <dbReference type="ARBA" id="ARBA00022833"/>
    </source>
</evidence>
<dbReference type="SUPFAM" id="SSF57850">
    <property type="entry name" value="RING/U-box"/>
    <property type="match status" value="1"/>
</dbReference>
<feature type="coiled-coil region" evidence="7">
    <location>
        <begin position="164"/>
        <end position="325"/>
    </location>
</feature>
<dbReference type="PROSITE" id="PS50089">
    <property type="entry name" value="ZF_RING_2"/>
    <property type="match status" value="1"/>
</dbReference>
<dbReference type="CDD" id="cd16535">
    <property type="entry name" value="RING-HC_RNF8"/>
    <property type="match status" value="1"/>
</dbReference>
<feature type="domain" description="FHA" evidence="9">
    <location>
        <begin position="462"/>
        <end position="511"/>
    </location>
</feature>
<sequence>MRVTTCEMAEMSELYGESANDTKIEEHLEESLISQDDYKKLKQENESYRQELHVLRMKLEASDAVRRDLEESNEALEKKLTRYMTMVDATRKETTEKYTAAEQEYENQIADLETNIGKYKEIIRKMQDELRKYVLNEKPCQEEPATEETLVSYKQSVDKLTTLLCTEQNNVKKLKEKLANLEEQNEELSNNYQMTLAQLLKKEEALENAQETARELTASLKELELSRVTPASDTCKGNSLFAEVEDRRQLLLDKMKMLTNKYNEVKRMLNTKMSEIKLLRAEKNAMARKWEIDVIDTLQENADLLNQYKRRIFELENKLNYARSLLVKKGKEIMELNEKIERQAMQILTQILAIKAHLEAEQTNDDNKALLEAIESCKISGNVNFEETSGDSGITPDIFMPENNTHQGDSTKVTKEPVVGDSAKEFERPVCVRFADDTKDAESKDVESKPLKKQAKQRDYPFKIGRARDNDEIILDISISRRHCVFKCRGDDEWTITDVSSTSTFVNDVAIRPGIEQKIYPGDKIQFSPNEMFKYQFTFAERDHCAKKPRIDEKILDTVLVKQKTFAENQECQRKELKDKLETKQKEHIELKQQLEDLLTQQTMAKDDKENLLKQITALEDKIKACNAQEGHLNSMYSQLLEKLENERLQFEVRLNEEKQKWQEALDMSKQEKEMLEVKMRDQMEKWREEQQAEWRRMMENKVKEEKDIQAQLLNEKIMLEARLKETEKALKEQEAKAETSQTILNANTNETIASTSECIFLNLDQYEVPEYEIIDTIDLTAISQNILETNIKENVLGKVSDIMDEQLTCTICSELFVKASTLGCAHTFCNHCIKTWNKKRRDCPVCRKPVVSMTRSLVLDNFIESMIENLPPELKNRRKEIIQEREVLVAGKKKRTVDDNEAYDNVELRNQDEEEKYFDSEAPETILTSNECNDQNESEDELDIYMRSLKSSRSFITCLQISRCISSSSVCSNIYRESKFMKKIISGSRKSKRKWYDTNIDLRSVNINPTEKLPCLSTRRKMMMRDKLFMEHITDMMSMGEVSDIIRGNLEITHVKITPDFKYVNVFYIPNNDDATIDQEALQKCARIIRHELSQLRVIGIVPPIQFVQNKQYFAEKEVERRLAMINFEEDSDPLWCDKEFGTSGISSIDRTSQEESVANRDSEADEFYIRLPVMRHDVLGLDHHKIMSQITSSVSKAKKTAQRRMLDANTTNECDNIDKSPRDPVSKEVVEFLTREEQRKIFSDFLIKRRREEQRRHKLKRSDKGLNNFEQEIDNEDSDYEDDDIEAYIDDFEDETRK</sequence>
<dbReference type="InterPro" id="IPR013083">
    <property type="entry name" value="Znf_RING/FYVE/PHD"/>
</dbReference>
<dbReference type="SMART" id="SM00240">
    <property type="entry name" value="FHA"/>
    <property type="match status" value="1"/>
</dbReference>
<dbReference type="Gene3D" id="3.30.40.10">
    <property type="entry name" value="Zinc/RING finger domain, C3HC4 (zinc finger)"/>
    <property type="match status" value="1"/>
</dbReference>
<dbReference type="Proteomes" id="UP000310200">
    <property type="component" value="Unassembled WGS sequence"/>
</dbReference>
<feature type="region of interest" description="Disordered" evidence="8">
    <location>
        <begin position="1258"/>
        <end position="1300"/>
    </location>
</feature>
<comment type="similarity">
    <text evidence="1">Belongs to the CHFR family.</text>
</comment>
<evidence type="ECO:0000256" key="7">
    <source>
        <dbReference type="SAM" id="Coils"/>
    </source>
</evidence>
<dbReference type="InterPro" id="IPR023799">
    <property type="entry name" value="RbfA_dom_sf"/>
</dbReference>
<dbReference type="InterPro" id="IPR000238">
    <property type="entry name" value="RbfA"/>
</dbReference>
<dbReference type="InterPro" id="IPR001841">
    <property type="entry name" value="Znf_RING"/>
</dbReference>
<dbReference type="PANTHER" id="PTHR14725:SF0">
    <property type="entry name" value="RIBOSOME-BINDING FACTOR A, MITOCHONDRIAL-RELATED"/>
    <property type="match status" value="1"/>
</dbReference>
<comment type="caution">
    <text evidence="11">The sequence shown here is derived from an EMBL/GenBank/DDBJ whole genome shotgun (WGS) entry which is preliminary data.</text>
</comment>
<keyword evidence="5" id="KW-0862">Zinc</keyword>
<dbReference type="PROSITE" id="PS50006">
    <property type="entry name" value="FHA_DOMAIN"/>
    <property type="match status" value="1"/>
</dbReference>
<dbReference type="PROSITE" id="PS00518">
    <property type="entry name" value="ZF_RING_1"/>
    <property type="match status" value="1"/>
</dbReference>
<dbReference type="SUPFAM" id="SSF89919">
    <property type="entry name" value="Ribosome-binding factor A, RbfA"/>
    <property type="match status" value="1"/>
</dbReference>
<dbReference type="Pfam" id="PF13639">
    <property type="entry name" value="zf-RING_2"/>
    <property type="match status" value="1"/>
</dbReference>
<evidence type="ECO:0000259" key="9">
    <source>
        <dbReference type="PROSITE" id="PS50006"/>
    </source>
</evidence>
<evidence type="ECO:0000256" key="3">
    <source>
        <dbReference type="ARBA" id="ARBA00022723"/>
    </source>
</evidence>
<dbReference type="STRING" id="300112.A0A4S2L3M4"/>
<dbReference type="InterPro" id="IPR015946">
    <property type="entry name" value="KH_dom-like_a/b"/>
</dbReference>
<evidence type="ECO:0000256" key="6">
    <source>
        <dbReference type="PROSITE-ProRule" id="PRU00175"/>
    </source>
</evidence>
<feature type="coiled-coil region" evidence="7">
    <location>
        <begin position="567"/>
        <end position="744"/>
    </location>
</feature>
<dbReference type="InterPro" id="IPR039212">
    <property type="entry name" value="RBFA_mitochondrial"/>
</dbReference>
<name>A0A4S2L3M4_9HYME</name>
<dbReference type="GO" id="GO:0006364">
    <property type="term" value="P:rRNA processing"/>
    <property type="evidence" value="ECO:0007669"/>
    <property type="project" value="InterPro"/>
</dbReference>
<dbReference type="InterPro" id="IPR000253">
    <property type="entry name" value="FHA_dom"/>
</dbReference>
<dbReference type="InterPro" id="IPR008984">
    <property type="entry name" value="SMAD_FHA_dom_sf"/>
</dbReference>
<dbReference type="GO" id="GO:0008270">
    <property type="term" value="F:zinc ion binding"/>
    <property type="evidence" value="ECO:0007669"/>
    <property type="project" value="UniProtKB-KW"/>
</dbReference>
<feature type="domain" description="RING-type" evidence="10">
    <location>
        <begin position="810"/>
        <end position="848"/>
    </location>
</feature>
<evidence type="ECO:0000256" key="4">
    <source>
        <dbReference type="ARBA" id="ARBA00022771"/>
    </source>
</evidence>
<evidence type="ECO:0000313" key="11">
    <source>
        <dbReference type="EMBL" id="TGZ57512.1"/>
    </source>
</evidence>
<feature type="compositionally biased region" description="Acidic residues" evidence="8">
    <location>
        <begin position="1273"/>
        <end position="1300"/>
    </location>
</feature>
<dbReference type="SMART" id="SM00184">
    <property type="entry name" value="RING"/>
    <property type="match status" value="1"/>
</dbReference>
<evidence type="ECO:0000259" key="10">
    <source>
        <dbReference type="PROSITE" id="PS50089"/>
    </source>
</evidence>
<accession>A0A4S2L3M4</accession>
<protein>
    <recommendedName>
        <fullName evidence="2">E3 ubiquitin-protein ligase CHFR</fullName>
    </recommendedName>
</protein>
<gene>
    <name evidence="11" type="ORF">DBV15_02282</name>
</gene>